<comment type="function">
    <text evidence="1">Zinc chaperone that directly transfers zinc cofactor to target proteins, thereby activating them. Zinc is transferred from the CXCC motif in the GTPase domain to the zinc binding site in target proteins in a process requiring GTP hydrolysis.</text>
</comment>
<comment type="caution">
    <text evidence="4">The sequence shown here is derived from an EMBL/GenBank/DDBJ whole genome shotgun (WGS) entry which is preliminary data.</text>
</comment>
<name>A0A370DJC2_9GAMM</name>
<dbReference type="InterPro" id="IPR027417">
    <property type="entry name" value="P-loop_NTPase"/>
</dbReference>
<dbReference type="Pfam" id="PF02492">
    <property type="entry name" value="cobW"/>
    <property type="match status" value="1"/>
</dbReference>
<dbReference type="SUPFAM" id="SSF52540">
    <property type="entry name" value="P-loop containing nucleoside triphosphate hydrolases"/>
    <property type="match status" value="1"/>
</dbReference>
<gene>
    <name evidence="4" type="ORF">DIZ80_03010</name>
</gene>
<reference evidence="4 5" key="1">
    <citation type="journal article" date="2018" name="ISME J.">
        <title>Endosymbiont genomes yield clues of tubeworm success.</title>
        <authorList>
            <person name="Li Y."/>
            <person name="Liles M.R."/>
            <person name="Halanych K.M."/>
        </authorList>
    </citation>
    <scope>NUCLEOTIDE SEQUENCE [LARGE SCALE GENOMIC DNA]</scope>
    <source>
        <strain evidence="4">A1464</strain>
    </source>
</reference>
<evidence type="ECO:0000259" key="2">
    <source>
        <dbReference type="Pfam" id="PF02492"/>
    </source>
</evidence>
<dbReference type="Proteomes" id="UP000254266">
    <property type="component" value="Unassembled WGS sequence"/>
</dbReference>
<dbReference type="EMBL" id="QFXC01000007">
    <property type="protein sequence ID" value="RDH84464.1"/>
    <property type="molecule type" value="Genomic_DNA"/>
</dbReference>
<dbReference type="PANTHER" id="PTHR13748:SF46">
    <property type="entry name" value="ZINC CHAPERONE YEIR"/>
    <property type="match status" value="1"/>
</dbReference>
<dbReference type="GO" id="GO:0005737">
    <property type="term" value="C:cytoplasm"/>
    <property type="evidence" value="ECO:0007669"/>
    <property type="project" value="TreeGrafter"/>
</dbReference>
<dbReference type="Pfam" id="PF07683">
    <property type="entry name" value="CobW_C"/>
    <property type="match status" value="1"/>
</dbReference>
<evidence type="ECO:0000313" key="5">
    <source>
        <dbReference type="Proteomes" id="UP000254266"/>
    </source>
</evidence>
<sequence>MTTYKNIPTNIISGFLGAGKTTAIQSLLKQKPESEIWAVIVNEFGQIGIDGALLKNDDVEIKEIAGGCLCCVGSQSLSVGLNQIIRSIKPQRIIIEPTGLGHPAKLIDSLTGEFYQTVLDLKAVINLLDARQLSDEKYTKNEIFIDQSNLADILIASKLDTYSEEDKQLFTDYAMGFESPKLKVVMVEQGRLQLDWLDLPRSQNRPVAYPELHNTNQAHQHVDGACDIVANNVNWFMVEGHANGYFSVGWRVAGESVFSKQKLHSFIKNALDTGVIERVKGVLHVEDSWIQINSTRNEFQVSIQTELIYSILEFISSQSINLESLDSGLKECRI</sequence>
<evidence type="ECO:0000259" key="3">
    <source>
        <dbReference type="Pfam" id="PF07683"/>
    </source>
</evidence>
<dbReference type="InterPro" id="IPR003495">
    <property type="entry name" value="CobW/HypB/UreG_nucleotide-bd"/>
</dbReference>
<evidence type="ECO:0000256" key="1">
    <source>
        <dbReference type="ARBA" id="ARBA00045658"/>
    </source>
</evidence>
<accession>A0A370DJC2</accession>
<proteinExistence type="predicted"/>
<dbReference type="PANTHER" id="PTHR13748">
    <property type="entry name" value="COBW-RELATED"/>
    <property type="match status" value="1"/>
</dbReference>
<keyword evidence="5" id="KW-1185">Reference proteome</keyword>
<organism evidence="4 5">
    <name type="scientific">endosymbiont of Galathealinum brachiosum</name>
    <dbReference type="NCBI Taxonomy" id="2200906"/>
    <lineage>
        <taxon>Bacteria</taxon>
        <taxon>Pseudomonadati</taxon>
        <taxon>Pseudomonadota</taxon>
        <taxon>Gammaproteobacteria</taxon>
        <taxon>sulfur-oxidizing symbionts</taxon>
    </lineage>
</organism>
<dbReference type="CDD" id="cd03112">
    <property type="entry name" value="CobW-like"/>
    <property type="match status" value="1"/>
</dbReference>
<dbReference type="Gene3D" id="3.40.50.300">
    <property type="entry name" value="P-loop containing nucleotide triphosphate hydrolases"/>
    <property type="match status" value="1"/>
</dbReference>
<dbReference type="InterPro" id="IPR051316">
    <property type="entry name" value="Zinc-reg_GTPase_activator"/>
</dbReference>
<dbReference type="InterPro" id="IPR011629">
    <property type="entry name" value="CobW-like_C"/>
</dbReference>
<dbReference type="AlphaFoldDB" id="A0A370DJC2"/>
<evidence type="ECO:0000313" key="4">
    <source>
        <dbReference type="EMBL" id="RDH84464.1"/>
    </source>
</evidence>
<feature type="domain" description="CobW C-terminal" evidence="3">
    <location>
        <begin position="250"/>
        <end position="332"/>
    </location>
</feature>
<protein>
    <submittedName>
        <fullName evidence="4">GTP-binding protein</fullName>
    </submittedName>
</protein>
<feature type="domain" description="CobW/HypB/UreG nucleotide-binding" evidence="2">
    <location>
        <begin position="8"/>
        <end position="167"/>
    </location>
</feature>